<evidence type="ECO:0000256" key="2">
    <source>
        <dbReference type="SAM" id="MobiDB-lite"/>
    </source>
</evidence>
<feature type="region of interest" description="Disordered" evidence="2">
    <location>
        <begin position="64"/>
        <end position="83"/>
    </location>
</feature>
<protein>
    <submittedName>
        <fullName evidence="3">DNA polymerase IV</fullName>
        <ecNumber evidence="3">2.7.7.7</ecNumber>
    </submittedName>
</protein>
<dbReference type="GO" id="GO:0006281">
    <property type="term" value="P:DNA repair"/>
    <property type="evidence" value="ECO:0007669"/>
    <property type="project" value="TreeGrafter"/>
</dbReference>
<comment type="caution">
    <text evidence="3">The sequence shown here is derived from an EMBL/GenBank/DDBJ whole genome shotgun (WGS) entry which is preliminary data.</text>
</comment>
<dbReference type="Proteomes" id="UP000317243">
    <property type="component" value="Unassembled WGS sequence"/>
</dbReference>
<keyword evidence="3" id="KW-0548">Nucleotidyltransferase</keyword>
<keyword evidence="4" id="KW-1185">Reference proteome</keyword>
<dbReference type="GO" id="GO:0003887">
    <property type="term" value="F:DNA-directed DNA polymerase activity"/>
    <property type="evidence" value="ECO:0007669"/>
    <property type="project" value="UniProtKB-EC"/>
</dbReference>
<keyword evidence="3" id="KW-0808">Transferase</keyword>
<feature type="region of interest" description="Disordered" evidence="2">
    <location>
        <begin position="369"/>
        <end position="416"/>
    </location>
</feature>
<keyword evidence="1" id="KW-0227">DNA damage</keyword>
<dbReference type="AlphaFoldDB" id="A0A5C5X3N7"/>
<gene>
    <name evidence="3" type="primary">dinB_1</name>
    <name evidence="3" type="ORF">KOR42_00960</name>
</gene>
<evidence type="ECO:0000313" key="4">
    <source>
        <dbReference type="Proteomes" id="UP000317243"/>
    </source>
</evidence>
<organism evidence="3 4">
    <name type="scientific">Thalassoglobus neptunius</name>
    <dbReference type="NCBI Taxonomy" id="1938619"/>
    <lineage>
        <taxon>Bacteria</taxon>
        <taxon>Pseudomonadati</taxon>
        <taxon>Planctomycetota</taxon>
        <taxon>Planctomycetia</taxon>
        <taxon>Planctomycetales</taxon>
        <taxon>Planctomycetaceae</taxon>
        <taxon>Thalassoglobus</taxon>
    </lineage>
</organism>
<dbReference type="InterPro" id="IPR043502">
    <property type="entry name" value="DNA/RNA_pol_sf"/>
</dbReference>
<evidence type="ECO:0000256" key="1">
    <source>
        <dbReference type="ARBA" id="ARBA00022763"/>
    </source>
</evidence>
<dbReference type="EMBL" id="SIHI01000001">
    <property type="protein sequence ID" value="TWT56742.1"/>
    <property type="molecule type" value="Genomic_DNA"/>
</dbReference>
<dbReference type="PANTHER" id="PTHR35369:SF2">
    <property type="entry name" value="BLR3025 PROTEIN"/>
    <property type="match status" value="1"/>
</dbReference>
<sequence length="563" mass="64703">MWIPNWPIQRVWTDQPERKKDILILQAVGSKDQKVVAACCPQARACGILPRLPVADAEVLLEEKTSETNPFPKPKPTPSNEQNLPTVQNRLVHFETSQPEADRQALLELAWDCERFSPCVGIEESDEPDCLLMDVSGCAPLFGGEDHLINAVLSEMRNRELETRLAIAPTVGAAWAFAHQRTSESPTTIVSEDQLPSLLRPLSIRYLRLSSRTVHSLEELGLRTVRQLLQLPRRTLPARFPSELLTKLDQLQGSMPEKIIPERRPECDEQIWESEETINDRTTLEFVLKTQLDQFVQKLLPSRLGVRLLSCELTAFGQQSLSIQIELLRPTQSASHLLELITLRWEHQKLPEQISRILLRADQTSPLSKRQSKLFDDTTLQPDSPAFDHSSSKSSRTHTSKQDDKHLKQSKRAHTQEQQALEHLIERLHSRLGPEAVARVQFAEEEQPELAVRFVPVMASFRSQPLSPPPVIGFLKRPLWHKQTPVQITVGELTPDGFPHDFQCDKQRHHIAHAWGPERITTGWWRHDYIKRDYFHVETRIGLHFWIFRDLNTQIWFLHAAFD</sequence>
<accession>A0A5C5X3N7</accession>
<reference evidence="3 4" key="1">
    <citation type="submission" date="2019-02" db="EMBL/GenBank/DDBJ databases">
        <title>Deep-cultivation of Planctomycetes and their phenomic and genomic characterization uncovers novel biology.</title>
        <authorList>
            <person name="Wiegand S."/>
            <person name="Jogler M."/>
            <person name="Boedeker C."/>
            <person name="Pinto D."/>
            <person name="Vollmers J."/>
            <person name="Rivas-Marin E."/>
            <person name="Kohn T."/>
            <person name="Peeters S.H."/>
            <person name="Heuer A."/>
            <person name="Rast P."/>
            <person name="Oberbeckmann S."/>
            <person name="Bunk B."/>
            <person name="Jeske O."/>
            <person name="Meyerdierks A."/>
            <person name="Storesund J.E."/>
            <person name="Kallscheuer N."/>
            <person name="Luecker S."/>
            <person name="Lage O.M."/>
            <person name="Pohl T."/>
            <person name="Merkel B.J."/>
            <person name="Hornburger P."/>
            <person name="Mueller R.-W."/>
            <person name="Bruemmer F."/>
            <person name="Labrenz M."/>
            <person name="Spormann A.M."/>
            <person name="Op Den Camp H."/>
            <person name="Overmann J."/>
            <person name="Amann R."/>
            <person name="Jetten M.S.M."/>
            <person name="Mascher T."/>
            <person name="Medema M.H."/>
            <person name="Devos D.P."/>
            <person name="Kaster A.-K."/>
            <person name="Ovreas L."/>
            <person name="Rohde M."/>
            <person name="Galperin M.Y."/>
            <person name="Jogler C."/>
        </authorList>
    </citation>
    <scope>NUCLEOTIDE SEQUENCE [LARGE SCALE GENOMIC DNA]</scope>
    <source>
        <strain evidence="3 4">KOR42</strain>
    </source>
</reference>
<evidence type="ECO:0000313" key="3">
    <source>
        <dbReference type="EMBL" id="TWT56742.1"/>
    </source>
</evidence>
<name>A0A5C5X3N7_9PLAN</name>
<dbReference type="CDD" id="cd03468">
    <property type="entry name" value="PolY_like"/>
    <property type="match status" value="1"/>
</dbReference>
<proteinExistence type="predicted"/>
<dbReference type="SUPFAM" id="SSF56672">
    <property type="entry name" value="DNA/RNA polymerases"/>
    <property type="match status" value="1"/>
</dbReference>
<dbReference type="EC" id="2.7.7.7" evidence="3"/>
<dbReference type="PANTHER" id="PTHR35369">
    <property type="entry name" value="BLR3025 PROTEIN-RELATED"/>
    <property type="match status" value="1"/>
</dbReference>
<dbReference type="InterPro" id="IPR050356">
    <property type="entry name" value="SulA_CellDiv_inhibitor"/>
</dbReference>